<dbReference type="InterPro" id="IPR020835">
    <property type="entry name" value="Catalase_sf"/>
</dbReference>
<dbReference type="GO" id="GO:0020037">
    <property type="term" value="F:heme binding"/>
    <property type="evidence" value="ECO:0007669"/>
    <property type="project" value="InterPro"/>
</dbReference>
<evidence type="ECO:0000256" key="5">
    <source>
        <dbReference type="ARBA" id="ARBA00023002"/>
    </source>
</evidence>
<dbReference type="PIRSF" id="PIRSF038928">
    <property type="entry name" value="Catalase_clade1-3"/>
    <property type="match status" value="1"/>
</dbReference>
<dbReference type="SMART" id="SM01060">
    <property type="entry name" value="Catalase"/>
    <property type="match status" value="1"/>
</dbReference>
<gene>
    <name evidence="14" type="ORF">BOKJ2_LOCUS14568</name>
</gene>
<comment type="similarity">
    <text evidence="1 11">Belongs to the catalase family.</text>
</comment>
<evidence type="ECO:0000256" key="3">
    <source>
        <dbReference type="ARBA" id="ARBA00022617"/>
    </source>
</evidence>
<dbReference type="InterPro" id="IPR024708">
    <property type="entry name" value="Catalase_AS"/>
</dbReference>
<keyword evidence="15" id="KW-1185">Reference proteome</keyword>
<dbReference type="CDD" id="cd08156">
    <property type="entry name" value="catalase_clade_3"/>
    <property type="match status" value="1"/>
</dbReference>
<dbReference type="Proteomes" id="UP000783686">
    <property type="component" value="Unassembled WGS sequence"/>
</dbReference>
<evidence type="ECO:0000313" key="15">
    <source>
        <dbReference type="Proteomes" id="UP000614601"/>
    </source>
</evidence>
<comment type="caution">
    <text evidence="14">The sequence shown here is derived from an EMBL/GenBank/DDBJ whole genome shotgun (WGS) entry which is preliminary data.</text>
</comment>
<dbReference type="InterPro" id="IPR011614">
    <property type="entry name" value="Catalase_core"/>
</dbReference>
<dbReference type="PROSITE" id="PS51402">
    <property type="entry name" value="CATALASE_3"/>
    <property type="match status" value="1"/>
</dbReference>
<dbReference type="GO" id="GO:0042542">
    <property type="term" value="P:response to hydrogen peroxide"/>
    <property type="evidence" value="ECO:0007669"/>
    <property type="project" value="TreeGrafter"/>
</dbReference>
<dbReference type="PANTHER" id="PTHR11465">
    <property type="entry name" value="CATALASE"/>
    <property type="match status" value="1"/>
</dbReference>
<dbReference type="SUPFAM" id="SSF56634">
    <property type="entry name" value="Heme-dependent catalase-like"/>
    <property type="match status" value="1"/>
</dbReference>
<keyword evidence="3 10" id="KW-0349">Heme</keyword>
<accession>A0A811LW52</accession>
<feature type="domain" description="Catalase core" evidence="13">
    <location>
        <begin position="25"/>
        <end position="410"/>
    </location>
</feature>
<dbReference type="GO" id="GO:0005739">
    <property type="term" value="C:mitochondrion"/>
    <property type="evidence" value="ECO:0007669"/>
    <property type="project" value="TreeGrafter"/>
</dbReference>
<evidence type="ECO:0000259" key="13">
    <source>
        <dbReference type="SMART" id="SM01060"/>
    </source>
</evidence>
<proteinExistence type="inferred from homology"/>
<dbReference type="InterPro" id="IPR024711">
    <property type="entry name" value="Catalase_clade1/3"/>
</dbReference>
<dbReference type="InterPro" id="IPR040333">
    <property type="entry name" value="Catalase_3"/>
</dbReference>
<name>A0A811LW52_9BILA</name>
<dbReference type="GO" id="GO:0046872">
    <property type="term" value="F:metal ion binding"/>
    <property type="evidence" value="ECO:0007669"/>
    <property type="project" value="UniProtKB-KW"/>
</dbReference>
<dbReference type="Proteomes" id="UP000614601">
    <property type="component" value="Unassembled WGS sequence"/>
</dbReference>
<evidence type="ECO:0000256" key="9">
    <source>
        <dbReference type="PIRSR" id="PIRSR038928-1"/>
    </source>
</evidence>
<dbReference type="Pfam" id="PF00199">
    <property type="entry name" value="Catalase"/>
    <property type="match status" value="1"/>
</dbReference>
<evidence type="ECO:0000256" key="4">
    <source>
        <dbReference type="ARBA" id="ARBA00022723"/>
    </source>
</evidence>
<dbReference type="PROSITE" id="PS00438">
    <property type="entry name" value="CATALASE_2"/>
    <property type="match status" value="1"/>
</dbReference>
<evidence type="ECO:0000256" key="2">
    <source>
        <dbReference type="ARBA" id="ARBA00022559"/>
    </source>
</evidence>
<dbReference type="PRINTS" id="PR00067">
    <property type="entry name" value="CATALASE"/>
</dbReference>
<dbReference type="AlphaFoldDB" id="A0A811LW52"/>
<evidence type="ECO:0000256" key="12">
    <source>
        <dbReference type="RuleBase" id="RU004142"/>
    </source>
</evidence>
<reference evidence="14" key="1">
    <citation type="submission" date="2020-09" db="EMBL/GenBank/DDBJ databases">
        <authorList>
            <person name="Kikuchi T."/>
        </authorList>
    </citation>
    <scope>NUCLEOTIDE SEQUENCE</scope>
    <source>
        <strain evidence="14">SH1</strain>
    </source>
</reference>
<keyword evidence="2 11" id="KW-0575">Peroxidase</keyword>
<dbReference type="EMBL" id="CAJFCW020000006">
    <property type="protein sequence ID" value="CAG9128666.1"/>
    <property type="molecule type" value="Genomic_DNA"/>
</dbReference>
<dbReference type="GO" id="GO:0042744">
    <property type="term" value="P:hydrogen peroxide catabolic process"/>
    <property type="evidence" value="ECO:0007669"/>
    <property type="project" value="UniProtKB-KW"/>
</dbReference>
<organism evidence="14 15">
    <name type="scientific">Bursaphelenchus okinawaensis</name>
    <dbReference type="NCBI Taxonomy" id="465554"/>
    <lineage>
        <taxon>Eukaryota</taxon>
        <taxon>Metazoa</taxon>
        <taxon>Ecdysozoa</taxon>
        <taxon>Nematoda</taxon>
        <taxon>Chromadorea</taxon>
        <taxon>Rhabditida</taxon>
        <taxon>Tylenchina</taxon>
        <taxon>Tylenchomorpha</taxon>
        <taxon>Aphelenchoidea</taxon>
        <taxon>Aphelenchoididae</taxon>
        <taxon>Bursaphelenchus</taxon>
    </lineage>
</organism>
<dbReference type="FunFam" id="2.40.180.10:FF:000001">
    <property type="entry name" value="Catalase"/>
    <property type="match status" value="1"/>
</dbReference>
<protein>
    <recommendedName>
        <fullName evidence="11">Catalase</fullName>
        <ecNumber evidence="11">1.11.1.6</ecNumber>
    </recommendedName>
</protein>
<dbReference type="GO" id="GO:0005777">
    <property type="term" value="C:peroxisome"/>
    <property type="evidence" value="ECO:0007669"/>
    <property type="project" value="TreeGrafter"/>
</dbReference>
<dbReference type="PROSITE" id="PS00437">
    <property type="entry name" value="CATALASE_1"/>
    <property type="match status" value="1"/>
</dbReference>
<feature type="active site" evidence="9">
    <location>
        <position position="145"/>
    </location>
</feature>
<evidence type="ECO:0000256" key="6">
    <source>
        <dbReference type="ARBA" id="ARBA00023004"/>
    </source>
</evidence>
<dbReference type="EMBL" id="CAJFDH010000006">
    <property type="protein sequence ID" value="CAD5231291.1"/>
    <property type="molecule type" value="Genomic_DNA"/>
</dbReference>
<dbReference type="Pfam" id="PF06628">
    <property type="entry name" value="Catalase-rel"/>
    <property type="match status" value="1"/>
</dbReference>
<keyword evidence="4 10" id="KW-0479">Metal-binding</keyword>
<dbReference type="InterPro" id="IPR010582">
    <property type="entry name" value="Catalase_immune_responsive"/>
</dbReference>
<comment type="cofactor">
    <cofactor evidence="10">
        <name>heme</name>
        <dbReference type="ChEBI" id="CHEBI:30413"/>
    </cofactor>
</comment>
<dbReference type="OrthoDB" id="6880011at2759"/>
<evidence type="ECO:0000256" key="8">
    <source>
        <dbReference type="ARBA" id="ARBA00049254"/>
    </source>
</evidence>
<comment type="catalytic activity">
    <reaction evidence="8 11">
        <text>2 H2O2 = O2 + 2 H2O</text>
        <dbReference type="Rhea" id="RHEA:20309"/>
        <dbReference type="ChEBI" id="CHEBI:15377"/>
        <dbReference type="ChEBI" id="CHEBI:15379"/>
        <dbReference type="ChEBI" id="CHEBI:16240"/>
        <dbReference type="EC" id="1.11.1.6"/>
    </reaction>
</comment>
<dbReference type="EC" id="1.11.1.6" evidence="11"/>
<evidence type="ECO:0000256" key="7">
    <source>
        <dbReference type="ARBA" id="ARBA00023324"/>
    </source>
</evidence>
<sequence length="516" mass="59490">MTDYAADQMNTFLKEHKDGKAERMTTSYGVPMPTRTASLTAGLRGPMLLQDHVFLDEMQKFDRERNPERVVHAKGAGAHGYLEITHDITQYSRACVFKTVGKKTPMFIRFSTVGGERGSPDTARDPRGFAMKFYTEDGIWDLVGNNTPIFFVRDPILFPSFIHTQKRNPATNLKDPNMMFDFMSLRPEAIHQYMFLFSDRGTPDGYRFMNGYGSHTYKLVNDKNEGFWVKFHLKTAQGIKNLSAEEAGRLAGEDPDYATRDLYNAIEAKDYPEWNLFIQIIPESDEKELPFNPFDLTKVWPQGDYPLKPVGKIVLNRNPKNYYAEVEQVAFAPSHIIPGIDFSPDKMLQGRIFSYTDTQYHRLGPNYQQLPINCPFSMKPRNTQRDGPMCLFDNQGGEPNYYPNSFGATPEPQNREQELTHKFEISGVAHRWESRDDDNYSQPKVFWEKVLDEEHRDRLCQNLAGMIEKCASHVQERCVKEFSKVHPDFGSQVRHLLCESASNKQEEKMQKRMCSS</sequence>
<feature type="active site" evidence="9">
    <location>
        <position position="72"/>
    </location>
</feature>
<evidence type="ECO:0000256" key="1">
    <source>
        <dbReference type="ARBA" id="ARBA00005329"/>
    </source>
</evidence>
<dbReference type="PANTHER" id="PTHR11465:SF9">
    <property type="entry name" value="CATALASE"/>
    <property type="match status" value="1"/>
</dbReference>
<comment type="function">
    <text evidence="12">Catalyzes the degradation of hydrogen peroxide (H(2)O(2)) generated by peroxisomal oxidases to water and oxygen, thereby protecting cells from the toxic effects of hydrogen peroxide.</text>
</comment>
<keyword evidence="6 10" id="KW-0408">Iron</keyword>
<evidence type="ECO:0000313" key="14">
    <source>
        <dbReference type="EMBL" id="CAD5231291.1"/>
    </source>
</evidence>
<evidence type="ECO:0000256" key="11">
    <source>
        <dbReference type="RuleBase" id="RU000498"/>
    </source>
</evidence>
<dbReference type="InterPro" id="IPR002226">
    <property type="entry name" value="Catalase_haem_BS"/>
</dbReference>
<evidence type="ECO:0000256" key="10">
    <source>
        <dbReference type="PIRSR" id="PIRSR038928-2"/>
    </source>
</evidence>
<feature type="binding site" description="axial binding residue" evidence="10">
    <location>
        <position position="355"/>
    </location>
    <ligand>
        <name>heme</name>
        <dbReference type="ChEBI" id="CHEBI:30413"/>
    </ligand>
    <ligandPart>
        <name>Fe</name>
        <dbReference type="ChEBI" id="CHEBI:18248"/>
    </ligandPart>
</feature>
<dbReference type="Gene3D" id="2.40.180.10">
    <property type="entry name" value="Catalase core domain"/>
    <property type="match status" value="1"/>
</dbReference>
<keyword evidence="5 11" id="KW-0560">Oxidoreductase</keyword>
<keyword evidence="7 11" id="KW-0376">Hydrogen peroxide</keyword>
<dbReference type="GO" id="GO:0004096">
    <property type="term" value="F:catalase activity"/>
    <property type="evidence" value="ECO:0007669"/>
    <property type="project" value="UniProtKB-EC"/>
</dbReference>
<dbReference type="InterPro" id="IPR018028">
    <property type="entry name" value="Catalase"/>
</dbReference>